<dbReference type="GO" id="GO:0005975">
    <property type="term" value="P:carbohydrate metabolic process"/>
    <property type="evidence" value="ECO:0007669"/>
    <property type="project" value="InterPro"/>
</dbReference>
<dbReference type="Gene3D" id="2.10.10.20">
    <property type="entry name" value="Carbohydrate-binding module superfamily 5/12"/>
    <property type="match status" value="1"/>
</dbReference>
<dbReference type="SUPFAM" id="SSF51055">
    <property type="entry name" value="Carbohydrate binding domain"/>
    <property type="match status" value="1"/>
</dbReference>
<dbReference type="AlphaFoldDB" id="A0A166U934"/>
<proteinExistence type="predicted"/>
<evidence type="ECO:0000256" key="1">
    <source>
        <dbReference type="ARBA" id="ARBA00022801"/>
    </source>
</evidence>
<dbReference type="GeneID" id="57360377"/>
<keyword evidence="2" id="KW-0732">Signal</keyword>
<keyword evidence="5" id="KW-1185">Reference proteome</keyword>
<dbReference type="Proteomes" id="UP000076643">
    <property type="component" value="Unassembled WGS sequence"/>
</dbReference>
<dbReference type="InterPro" id="IPR024079">
    <property type="entry name" value="MetalloPept_cat_dom_sf"/>
</dbReference>
<reference evidence="4 5" key="1">
    <citation type="submission" date="2013-07" db="EMBL/GenBank/DDBJ databases">
        <title>Comparative Genomic and Metabolomic Analysis of Twelve Strains of Pseudoalteromonas luteoviolacea.</title>
        <authorList>
            <person name="Vynne N.G."/>
            <person name="Mansson M."/>
            <person name="Gram L."/>
        </authorList>
    </citation>
    <scope>NUCLEOTIDE SEQUENCE [LARGE SCALE GENOMIC DNA]</scope>
    <source>
        <strain evidence="4 5">DSM 6061</strain>
    </source>
</reference>
<feature type="signal peptide" evidence="2">
    <location>
        <begin position="1"/>
        <end position="21"/>
    </location>
</feature>
<dbReference type="EMBL" id="AUYB01000158">
    <property type="protein sequence ID" value="KZN29684.1"/>
    <property type="molecule type" value="Genomic_DNA"/>
</dbReference>
<dbReference type="SUPFAM" id="SSF55486">
    <property type="entry name" value="Metalloproteases ('zincins'), catalytic domain"/>
    <property type="match status" value="1"/>
</dbReference>
<dbReference type="Pfam" id="PF13688">
    <property type="entry name" value="Reprolysin_5"/>
    <property type="match status" value="1"/>
</dbReference>
<dbReference type="CDD" id="cd12215">
    <property type="entry name" value="ChiC_BD"/>
    <property type="match status" value="1"/>
</dbReference>
<dbReference type="Gene3D" id="3.40.390.10">
    <property type="entry name" value="Collagenase (Catalytic Domain)"/>
    <property type="match status" value="1"/>
</dbReference>
<dbReference type="GO" id="GO:0008237">
    <property type="term" value="F:metallopeptidase activity"/>
    <property type="evidence" value="ECO:0007669"/>
    <property type="project" value="InterPro"/>
</dbReference>
<feature type="chain" id="PRO_5007880439" description="Chitin-binding type-3 domain-containing protein" evidence="2">
    <location>
        <begin position="22"/>
        <end position="481"/>
    </location>
</feature>
<feature type="domain" description="Chitin-binding type-3" evidence="3">
    <location>
        <begin position="428"/>
        <end position="473"/>
    </location>
</feature>
<dbReference type="GO" id="GO:0030246">
    <property type="term" value="F:carbohydrate binding"/>
    <property type="evidence" value="ECO:0007669"/>
    <property type="project" value="InterPro"/>
</dbReference>
<organism evidence="4 5">
    <name type="scientific">Pseudoalteromonas luteoviolacea DSM 6061</name>
    <dbReference type="NCBI Taxonomy" id="1365250"/>
    <lineage>
        <taxon>Bacteria</taxon>
        <taxon>Pseudomonadati</taxon>
        <taxon>Pseudomonadota</taxon>
        <taxon>Gammaproteobacteria</taxon>
        <taxon>Alteromonadales</taxon>
        <taxon>Pseudoalteromonadaceae</taxon>
        <taxon>Pseudoalteromonas</taxon>
    </lineage>
</organism>
<sequence>MKRKILPLLVSSVMIAPNVYADTSVQKLVNLLSGHQNVEHIVSPTPASSLHAQSVSYSGVLPKNGNYTLEFNSSDIDPVNGTLYLRDTEGDTQGVISIARNGFVQGEVSVAAGEFRLISSGAKLVTMESKPSEKLIEDLEHQFMPKHKTAEGYTTLPVELARQGITSQAESNVVRVSLYYTNDVASVYQEAGINPRQAFDFAIAQANQAYENSDIDIKIEIANIEHVDYNEVDSIDVLTDFWLKKGENMSTLDFIFGDVDYVWEFDHFDEELKQSEKYGSDMDMLISYKLEYYCGVARTIGAKERKYSTAITNMQCFNRYTLAHEMGHLFGAEHNWENTAEIPFIAQYAHGYYDAEDWSFRTIMSYRCNNSSINGPKDCPRINYFSTPRKEFNGKYIGTATEHDNARQHNEWAPLVANFSKGADCAQFDSWTTDRAYTKGSEVAYQGNLYQANWWSYNDKPSETSSKSNWQQVWQLLTNCK</sequence>
<evidence type="ECO:0000313" key="4">
    <source>
        <dbReference type="EMBL" id="KZN29684.1"/>
    </source>
</evidence>
<evidence type="ECO:0000259" key="3">
    <source>
        <dbReference type="SMART" id="SM00495"/>
    </source>
</evidence>
<accession>A0A166U934</accession>
<evidence type="ECO:0000256" key="2">
    <source>
        <dbReference type="SAM" id="SignalP"/>
    </source>
</evidence>
<dbReference type="SMART" id="SM00495">
    <property type="entry name" value="ChtBD3"/>
    <property type="match status" value="1"/>
</dbReference>
<gene>
    <name evidence="4" type="ORF">N475_05145</name>
</gene>
<dbReference type="InterPro" id="IPR036573">
    <property type="entry name" value="CBM_sf_5/12"/>
</dbReference>
<keyword evidence="1" id="KW-0378">Hydrolase</keyword>
<name>A0A166U934_9GAMM</name>
<dbReference type="GO" id="GO:0005576">
    <property type="term" value="C:extracellular region"/>
    <property type="evidence" value="ECO:0007669"/>
    <property type="project" value="InterPro"/>
</dbReference>
<comment type="caution">
    <text evidence="4">The sequence shown here is derived from an EMBL/GenBank/DDBJ whole genome shotgun (WGS) entry which is preliminary data.</text>
</comment>
<dbReference type="GO" id="GO:0004553">
    <property type="term" value="F:hydrolase activity, hydrolyzing O-glycosyl compounds"/>
    <property type="evidence" value="ECO:0007669"/>
    <property type="project" value="InterPro"/>
</dbReference>
<evidence type="ECO:0000313" key="5">
    <source>
        <dbReference type="Proteomes" id="UP000076643"/>
    </source>
</evidence>
<dbReference type="InterPro" id="IPR003610">
    <property type="entry name" value="CBM5/12"/>
</dbReference>
<dbReference type="RefSeq" id="WP_063366099.1">
    <property type="nucleotide sequence ID" value="NZ_AQHB01000049.1"/>
</dbReference>
<dbReference type="PATRIC" id="fig|1365250.3.peg.5077"/>
<protein>
    <recommendedName>
        <fullName evidence="3">Chitin-binding type-3 domain-containing protein</fullName>
    </recommendedName>
</protein>